<organism evidence="7 8">
    <name type="scientific">Francisella philomiragia</name>
    <dbReference type="NCBI Taxonomy" id="28110"/>
    <lineage>
        <taxon>Bacteria</taxon>
        <taxon>Pseudomonadati</taxon>
        <taxon>Pseudomonadota</taxon>
        <taxon>Gammaproteobacteria</taxon>
        <taxon>Thiotrichales</taxon>
        <taxon>Francisellaceae</taxon>
        <taxon>Francisella</taxon>
    </lineage>
</organism>
<dbReference type="RefSeq" id="WP_035736636.1">
    <property type="nucleotide sequence ID" value="NZ_JACTRV010000017.1"/>
</dbReference>
<gene>
    <name evidence="7" type="ORF">DR78_430</name>
</gene>
<feature type="transmembrane region" description="Helical" evidence="6">
    <location>
        <begin position="214"/>
        <end position="234"/>
    </location>
</feature>
<dbReference type="InterPro" id="IPR050833">
    <property type="entry name" value="Poly_Biosynth_Transport"/>
</dbReference>
<feature type="transmembrane region" description="Helical" evidence="6">
    <location>
        <begin position="114"/>
        <end position="135"/>
    </location>
</feature>
<feature type="transmembrane region" description="Helical" evidence="6">
    <location>
        <begin position="38"/>
        <end position="56"/>
    </location>
</feature>
<feature type="transmembrane region" description="Helical" evidence="6">
    <location>
        <begin position="289"/>
        <end position="310"/>
    </location>
</feature>
<keyword evidence="3 6" id="KW-0812">Transmembrane</keyword>
<feature type="transmembrane region" description="Helical" evidence="6">
    <location>
        <begin position="142"/>
        <end position="165"/>
    </location>
</feature>
<accession>A0AAW3DCV0</accession>
<dbReference type="EMBL" id="JOUE01000006">
    <property type="protein sequence ID" value="KFJ42987.1"/>
    <property type="molecule type" value="Genomic_DNA"/>
</dbReference>
<feature type="transmembrane region" description="Helical" evidence="6">
    <location>
        <begin position="358"/>
        <end position="380"/>
    </location>
</feature>
<feature type="transmembrane region" description="Helical" evidence="6">
    <location>
        <begin position="76"/>
        <end position="98"/>
    </location>
</feature>
<feature type="transmembrane region" description="Helical" evidence="6">
    <location>
        <begin position="5"/>
        <end position="26"/>
    </location>
</feature>
<protein>
    <submittedName>
        <fullName evidence="7">Polysaccharide biosynthesis family protein</fullName>
    </submittedName>
</protein>
<name>A0AAW3DCV0_9GAMM</name>
<feature type="transmembrane region" description="Helical" evidence="6">
    <location>
        <begin position="171"/>
        <end position="194"/>
    </location>
</feature>
<dbReference type="PANTHER" id="PTHR30250:SF11">
    <property type="entry name" value="O-ANTIGEN TRANSPORTER-RELATED"/>
    <property type="match status" value="1"/>
</dbReference>
<evidence type="ECO:0000256" key="5">
    <source>
        <dbReference type="ARBA" id="ARBA00023136"/>
    </source>
</evidence>
<comment type="caution">
    <text evidence="7">The sequence shown here is derived from an EMBL/GenBank/DDBJ whole genome shotgun (WGS) entry which is preliminary data.</text>
</comment>
<evidence type="ECO:0000256" key="1">
    <source>
        <dbReference type="ARBA" id="ARBA00004651"/>
    </source>
</evidence>
<dbReference type="Pfam" id="PF13440">
    <property type="entry name" value="Polysacc_synt_3"/>
    <property type="match status" value="1"/>
</dbReference>
<feature type="transmembrane region" description="Helical" evidence="6">
    <location>
        <begin position="254"/>
        <end position="277"/>
    </location>
</feature>
<feature type="transmembrane region" description="Helical" evidence="6">
    <location>
        <begin position="330"/>
        <end position="351"/>
    </location>
</feature>
<feature type="transmembrane region" description="Helical" evidence="6">
    <location>
        <begin position="386"/>
        <end position="404"/>
    </location>
</feature>
<feature type="transmembrane region" description="Helical" evidence="6">
    <location>
        <begin position="439"/>
        <end position="456"/>
    </location>
</feature>
<keyword evidence="4 6" id="KW-1133">Transmembrane helix</keyword>
<evidence type="ECO:0000256" key="6">
    <source>
        <dbReference type="SAM" id="Phobius"/>
    </source>
</evidence>
<evidence type="ECO:0000313" key="7">
    <source>
        <dbReference type="EMBL" id="KFJ42987.1"/>
    </source>
</evidence>
<evidence type="ECO:0000256" key="3">
    <source>
        <dbReference type="ARBA" id="ARBA00022692"/>
    </source>
</evidence>
<reference evidence="7 8" key="1">
    <citation type="submission" date="2014-04" db="EMBL/GenBank/DDBJ databases">
        <authorList>
            <person name="Bishop-Lilly K.A."/>
            <person name="Broomall S.M."/>
            <person name="Chain P.S."/>
            <person name="Chertkov O."/>
            <person name="Coyne S.R."/>
            <person name="Daligault H.E."/>
            <person name="Davenport K.W."/>
            <person name="Erkkila T."/>
            <person name="Frey K.G."/>
            <person name="Gibbons H.S."/>
            <person name="Gu W."/>
            <person name="Jaissle J."/>
            <person name="Johnson S.L."/>
            <person name="Koroleva G.I."/>
            <person name="Ladner J.T."/>
            <person name="Lo C.-C."/>
            <person name="Minogue T.D."/>
            <person name="Munk C."/>
            <person name="Palacios G.F."/>
            <person name="Redden C.L."/>
            <person name="Rosenzweig C.N."/>
            <person name="Scholz M.B."/>
            <person name="Teshima H."/>
            <person name="Xu Y."/>
        </authorList>
    </citation>
    <scope>NUCLEOTIDE SEQUENCE [LARGE SCALE GENOMIC DNA]</scope>
    <source>
        <strain evidence="7 8">FAJ</strain>
    </source>
</reference>
<evidence type="ECO:0000256" key="4">
    <source>
        <dbReference type="ARBA" id="ARBA00022989"/>
    </source>
</evidence>
<dbReference type="Proteomes" id="UP000029117">
    <property type="component" value="Unassembled WGS sequence"/>
</dbReference>
<dbReference type="PANTHER" id="PTHR30250">
    <property type="entry name" value="PST FAMILY PREDICTED COLANIC ACID TRANSPORTER"/>
    <property type="match status" value="1"/>
</dbReference>
<sequence>MIKKLLTYGVGSVGSAVIGILTVPFLTRILSPAEYGKGTLFITIISLLFYICNIGLVQGYERFYYDKNYAMNKQRLFFQTLSITLSVFCFVSFVMFFFKDLFLKFFFQTNNLQIFYLLILALFFYILNALFILVLRMKQQALLFSFAQILNGLIYFGLLVLISYIYQFKSYLLMIYSQVTMLLLVSIFTGLLNIKDLIKFKYKEVFNTKELKMLLMYSWPFLFSFTITWGMQYIDRIFLIQLSSFTELGIYSASFILIAPLLLFQNAFAILWVPIGMNLIINHSSDGRLIYSVVFKNITSVMFICIAAVYCFRDFIPLFLGDSFSQSSGIFTWLLFIPLFTICDQLLNAGIFVSKKTYWSIVASICGFITNILLCLLLIPTFGAEGAAIALVIGNFIYILIKMLSCNLLYKYHIDYIHFFFSLAMFTICLILSDNKILSWFVISLFMIYQILKVFNKTNVQYLKYSMKVLRKIDK</sequence>
<evidence type="ECO:0000313" key="8">
    <source>
        <dbReference type="Proteomes" id="UP000029117"/>
    </source>
</evidence>
<dbReference type="AlphaFoldDB" id="A0AAW3DCV0"/>
<dbReference type="GO" id="GO:0005886">
    <property type="term" value="C:plasma membrane"/>
    <property type="evidence" value="ECO:0007669"/>
    <property type="project" value="UniProtKB-SubCell"/>
</dbReference>
<evidence type="ECO:0000256" key="2">
    <source>
        <dbReference type="ARBA" id="ARBA00022475"/>
    </source>
</evidence>
<keyword evidence="5 6" id="KW-0472">Membrane</keyword>
<proteinExistence type="predicted"/>
<comment type="subcellular location">
    <subcellularLocation>
        <location evidence="1">Cell membrane</location>
        <topology evidence="1">Multi-pass membrane protein</topology>
    </subcellularLocation>
</comment>
<keyword evidence="2" id="KW-1003">Cell membrane</keyword>
<feature type="transmembrane region" description="Helical" evidence="6">
    <location>
        <begin position="416"/>
        <end position="433"/>
    </location>
</feature>